<feature type="binding site" evidence="16">
    <location>
        <position position="185"/>
    </location>
    <ligand>
        <name>substrate</name>
    </ligand>
</feature>
<comment type="function">
    <text evidence="16">Catalyzes the phosphorylation of pantothenate (Pan), the first step in CoA biosynthesis.</text>
</comment>
<evidence type="ECO:0000256" key="6">
    <source>
        <dbReference type="ARBA" id="ARBA00012102"/>
    </source>
</evidence>
<keyword evidence="8 16" id="KW-0808">Transferase</keyword>
<protein>
    <recommendedName>
        <fullName evidence="15 16">Type III pantothenate kinase</fullName>
        <ecNumber evidence="6 16">2.7.1.33</ecNumber>
    </recommendedName>
    <alternativeName>
        <fullName evidence="16">PanK-III</fullName>
    </alternativeName>
    <alternativeName>
        <fullName evidence="16">Pantothenic acid kinase</fullName>
    </alternativeName>
</protein>
<dbReference type="Gene3D" id="3.30.420.40">
    <property type="match status" value="2"/>
</dbReference>
<comment type="catalytic activity">
    <reaction evidence="1 16">
        <text>(R)-pantothenate + ATP = (R)-4'-phosphopantothenate + ADP + H(+)</text>
        <dbReference type="Rhea" id="RHEA:16373"/>
        <dbReference type="ChEBI" id="CHEBI:10986"/>
        <dbReference type="ChEBI" id="CHEBI:15378"/>
        <dbReference type="ChEBI" id="CHEBI:29032"/>
        <dbReference type="ChEBI" id="CHEBI:30616"/>
        <dbReference type="ChEBI" id="CHEBI:456216"/>
        <dbReference type="EC" id="2.7.1.33"/>
    </reaction>
</comment>
<dbReference type="HOGENOM" id="CLU_066627_1_0_9"/>
<dbReference type="eggNOG" id="COG1521">
    <property type="taxonomic scope" value="Bacteria"/>
</dbReference>
<keyword evidence="12 16" id="KW-0630">Potassium</keyword>
<comment type="cofactor">
    <cofactor evidence="16">
        <name>NH4(+)</name>
        <dbReference type="ChEBI" id="CHEBI:28938"/>
    </cofactor>
    <cofactor evidence="16">
        <name>K(+)</name>
        <dbReference type="ChEBI" id="CHEBI:29103"/>
    </cofactor>
    <text evidence="16">A monovalent cation. Ammonium or potassium.</text>
</comment>
<keyword evidence="10 16" id="KW-0418">Kinase</keyword>
<accession>C0EB19</accession>
<evidence type="ECO:0000313" key="18">
    <source>
        <dbReference type="Proteomes" id="UP000003340"/>
    </source>
</evidence>
<comment type="pathway">
    <text evidence="4 16">Cofactor biosynthesis; coenzyme A biosynthesis; CoA from (R)-pantothenate: step 1/5.</text>
</comment>
<dbReference type="NCBIfam" id="TIGR00671">
    <property type="entry name" value="baf"/>
    <property type="match status" value="1"/>
</dbReference>
<feature type="binding site" evidence="16">
    <location>
        <begin position="107"/>
        <end position="110"/>
    </location>
    <ligand>
        <name>substrate</name>
    </ligand>
</feature>
<reference evidence="17 18" key="1">
    <citation type="submission" date="2009-01" db="EMBL/GenBank/DDBJ databases">
        <authorList>
            <person name="Fulton L."/>
            <person name="Clifton S."/>
            <person name="Fulton B."/>
            <person name="Xu J."/>
            <person name="Minx P."/>
            <person name="Pepin K.H."/>
            <person name="Johnson M."/>
            <person name="Bhonagiri V."/>
            <person name="Nash W.E."/>
            <person name="Mardis E.R."/>
            <person name="Wilson R.K."/>
        </authorList>
    </citation>
    <scope>NUCLEOTIDE SEQUENCE [LARGE SCALE GENOMIC DNA]</scope>
    <source>
        <strain evidence="17 18">DSM 5476</strain>
    </source>
</reference>
<keyword evidence="9 16" id="KW-0547">Nucleotide-binding</keyword>
<sequence>MVLTIDIGNSTIAVGGYCGDQLRFLANLRTDRLKTADEYAVLFKSTLELHECSPREITGAILASVVPSLVAPIRQAILLLSGADSLVVGPGIKTGLNIRIDDPAQLGTDFVCVSVAAIHKFSCPLIVFEMDTATTIAAINRDRQFIGGAILPGVKISLDALSQRTAQLTQISLDQPPASVVGKNTADSMKSGVFFGTASMIDGMIERYREVLGDGMTAVATGSLAQPILPLCRHKVVYDPNLTLEGLRILYQKNADPI</sequence>
<dbReference type="CDD" id="cd24015">
    <property type="entry name" value="ASKHA_NBD_PanK-III"/>
    <property type="match status" value="1"/>
</dbReference>
<evidence type="ECO:0000256" key="5">
    <source>
        <dbReference type="ARBA" id="ARBA00011738"/>
    </source>
</evidence>
<evidence type="ECO:0000256" key="13">
    <source>
        <dbReference type="ARBA" id="ARBA00022993"/>
    </source>
</evidence>
<dbReference type="GO" id="GO:0015937">
    <property type="term" value="P:coenzyme A biosynthetic process"/>
    <property type="evidence" value="ECO:0007669"/>
    <property type="project" value="UniProtKB-UniRule"/>
</dbReference>
<evidence type="ECO:0000313" key="17">
    <source>
        <dbReference type="EMBL" id="EEG31333.1"/>
    </source>
</evidence>
<dbReference type="PANTHER" id="PTHR34265">
    <property type="entry name" value="TYPE III PANTOTHENATE KINASE"/>
    <property type="match status" value="1"/>
</dbReference>
<dbReference type="InterPro" id="IPR043129">
    <property type="entry name" value="ATPase_NBD"/>
</dbReference>
<dbReference type="GO" id="GO:0005524">
    <property type="term" value="F:ATP binding"/>
    <property type="evidence" value="ECO:0007669"/>
    <property type="project" value="UniProtKB-UniRule"/>
</dbReference>
<dbReference type="GO" id="GO:0005737">
    <property type="term" value="C:cytoplasm"/>
    <property type="evidence" value="ECO:0007669"/>
    <property type="project" value="UniProtKB-SubCell"/>
</dbReference>
<comment type="cofactor">
    <cofactor evidence="2">
        <name>K(+)</name>
        <dbReference type="ChEBI" id="CHEBI:29103"/>
    </cofactor>
</comment>
<gene>
    <name evidence="16 17" type="primary">coaX</name>
    <name evidence="17" type="ORF">CLOSTMETH_01036</name>
</gene>
<dbReference type="HAMAP" id="MF_01274">
    <property type="entry name" value="Pantothen_kinase_3"/>
    <property type="match status" value="1"/>
</dbReference>
<evidence type="ECO:0000256" key="11">
    <source>
        <dbReference type="ARBA" id="ARBA00022840"/>
    </source>
</evidence>
<keyword evidence="7 16" id="KW-0963">Cytoplasm</keyword>
<dbReference type="SUPFAM" id="SSF53067">
    <property type="entry name" value="Actin-like ATPase domain"/>
    <property type="match status" value="2"/>
</dbReference>
<evidence type="ECO:0000256" key="9">
    <source>
        <dbReference type="ARBA" id="ARBA00022741"/>
    </source>
</evidence>
<feature type="active site" description="Proton acceptor" evidence="16">
    <location>
        <position position="109"/>
    </location>
</feature>
<keyword evidence="18" id="KW-1185">Reference proteome</keyword>
<comment type="caution">
    <text evidence="17">The sequence shown here is derived from an EMBL/GenBank/DDBJ whole genome shotgun (WGS) entry which is preliminary data.</text>
</comment>
<evidence type="ECO:0000256" key="2">
    <source>
        <dbReference type="ARBA" id="ARBA00001958"/>
    </source>
</evidence>
<comment type="subcellular location">
    <subcellularLocation>
        <location evidence="3 16">Cytoplasm</location>
    </subcellularLocation>
</comment>
<dbReference type="AlphaFoldDB" id="C0EB19"/>
<dbReference type="EC" id="2.7.1.33" evidence="6 16"/>
<name>C0EB19_9FIRM</name>
<dbReference type="Proteomes" id="UP000003340">
    <property type="component" value="Unassembled WGS sequence"/>
</dbReference>
<organism evidence="17 18">
    <name type="scientific">[Clostridium] methylpentosum DSM 5476</name>
    <dbReference type="NCBI Taxonomy" id="537013"/>
    <lineage>
        <taxon>Bacteria</taxon>
        <taxon>Bacillati</taxon>
        <taxon>Bacillota</taxon>
        <taxon>Clostridia</taxon>
        <taxon>Eubacteriales</taxon>
        <taxon>Oscillospiraceae</taxon>
        <taxon>Oscillospiraceae incertae sedis</taxon>
    </lineage>
</organism>
<evidence type="ECO:0000256" key="10">
    <source>
        <dbReference type="ARBA" id="ARBA00022777"/>
    </source>
</evidence>
<evidence type="ECO:0000256" key="15">
    <source>
        <dbReference type="ARBA" id="ARBA00040883"/>
    </source>
</evidence>
<keyword evidence="13 16" id="KW-0173">Coenzyme A biosynthesis</keyword>
<dbReference type="EMBL" id="ACEC01000039">
    <property type="protein sequence ID" value="EEG31333.1"/>
    <property type="molecule type" value="Genomic_DNA"/>
</dbReference>
<proteinExistence type="inferred from homology"/>
<evidence type="ECO:0000256" key="4">
    <source>
        <dbReference type="ARBA" id="ARBA00005225"/>
    </source>
</evidence>
<dbReference type="Pfam" id="PF03309">
    <property type="entry name" value="Pan_kinase"/>
    <property type="match status" value="1"/>
</dbReference>
<feature type="binding site" evidence="16">
    <location>
        <begin position="6"/>
        <end position="13"/>
    </location>
    <ligand>
        <name>ATP</name>
        <dbReference type="ChEBI" id="CHEBI:30616"/>
    </ligand>
</feature>
<feature type="binding site" evidence="16">
    <location>
        <position position="132"/>
    </location>
    <ligand>
        <name>ATP</name>
        <dbReference type="ChEBI" id="CHEBI:30616"/>
    </ligand>
</feature>
<dbReference type="InterPro" id="IPR004619">
    <property type="entry name" value="Type_III_PanK"/>
</dbReference>
<comment type="caution">
    <text evidence="16">Lacks conserved residue(s) required for the propagation of feature annotation.</text>
</comment>
<evidence type="ECO:0000256" key="16">
    <source>
        <dbReference type="HAMAP-Rule" id="MF_01274"/>
    </source>
</evidence>
<reference evidence="17 18" key="2">
    <citation type="submission" date="2009-02" db="EMBL/GenBank/DDBJ databases">
        <title>Draft genome sequence of Clostridium methylpentosum (DSM 5476).</title>
        <authorList>
            <person name="Sudarsanam P."/>
            <person name="Ley R."/>
            <person name="Guruge J."/>
            <person name="Turnbaugh P.J."/>
            <person name="Mahowald M."/>
            <person name="Liep D."/>
            <person name="Gordon J."/>
        </authorList>
    </citation>
    <scope>NUCLEOTIDE SEQUENCE [LARGE SCALE GENOMIC DNA]</scope>
    <source>
        <strain evidence="17 18">DSM 5476</strain>
    </source>
</reference>
<comment type="subunit">
    <text evidence="5 16">Homodimer.</text>
</comment>
<evidence type="ECO:0000256" key="14">
    <source>
        <dbReference type="ARBA" id="ARBA00038036"/>
    </source>
</evidence>
<evidence type="ECO:0000256" key="12">
    <source>
        <dbReference type="ARBA" id="ARBA00022958"/>
    </source>
</evidence>
<evidence type="ECO:0000256" key="8">
    <source>
        <dbReference type="ARBA" id="ARBA00022679"/>
    </source>
</evidence>
<dbReference type="STRING" id="537013.CLOSTMETH_01036"/>
<keyword evidence="11 16" id="KW-0067">ATP-binding</keyword>
<dbReference type="UniPathway" id="UPA00241">
    <property type="reaction ID" value="UER00352"/>
</dbReference>
<dbReference type="GO" id="GO:0004594">
    <property type="term" value="F:pantothenate kinase activity"/>
    <property type="evidence" value="ECO:0007669"/>
    <property type="project" value="UniProtKB-UniRule"/>
</dbReference>
<dbReference type="PANTHER" id="PTHR34265:SF1">
    <property type="entry name" value="TYPE III PANTOTHENATE KINASE"/>
    <property type="match status" value="1"/>
</dbReference>
<evidence type="ECO:0000256" key="1">
    <source>
        <dbReference type="ARBA" id="ARBA00001206"/>
    </source>
</evidence>
<comment type="similarity">
    <text evidence="14 16">Belongs to the type III pantothenate kinase family.</text>
</comment>
<evidence type="ECO:0000256" key="7">
    <source>
        <dbReference type="ARBA" id="ARBA00022490"/>
    </source>
</evidence>
<evidence type="ECO:0000256" key="3">
    <source>
        <dbReference type="ARBA" id="ARBA00004496"/>
    </source>
</evidence>